<name>A0A5J5FAM8_9PEZI</name>
<evidence type="ECO:0000256" key="9">
    <source>
        <dbReference type="SAM" id="Phobius"/>
    </source>
</evidence>
<evidence type="ECO:0000256" key="3">
    <source>
        <dbReference type="ARBA" id="ARBA00022723"/>
    </source>
</evidence>
<keyword evidence="6 9" id="KW-1133">Transmembrane helix</keyword>
<feature type="transmembrane region" description="Helical" evidence="9">
    <location>
        <begin position="155"/>
        <end position="180"/>
    </location>
</feature>
<dbReference type="SUPFAM" id="SSF57850">
    <property type="entry name" value="RING/U-box"/>
    <property type="match status" value="1"/>
</dbReference>
<feature type="region of interest" description="Disordered" evidence="8">
    <location>
        <begin position="432"/>
        <end position="453"/>
    </location>
</feature>
<dbReference type="Proteomes" id="UP000326924">
    <property type="component" value="Unassembled WGS sequence"/>
</dbReference>
<evidence type="ECO:0000256" key="5">
    <source>
        <dbReference type="ARBA" id="ARBA00022833"/>
    </source>
</evidence>
<dbReference type="Pfam" id="PF12906">
    <property type="entry name" value="RINGv"/>
    <property type="match status" value="1"/>
</dbReference>
<feature type="region of interest" description="Disordered" evidence="8">
    <location>
        <begin position="1"/>
        <end position="41"/>
    </location>
</feature>
<feature type="compositionally biased region" description="Basic and acidic residues" evidence="8">
    <location>
        <begin position="293"/>
        <end position="304"/>
    </location>
</feature>
<dbReference type="PROSITE" id="PS51292">
    <property type="entry name" value="ZF_RING_CH"/>
    <property type="match status" value="1"/>
</dbReference>
<evidence type="ECO:0000256" key="8">
    <source>
        <dbReference type="SAM" id="MobiDB-lite"/>
    </source>
</evidence>
<evidence type="ECO:0000256" key="4">
    <source>
        <dbReference type="ARBA" id="ARBA00022771"/>
    </source>
</evidence>
<dbReference type="GO" id="GO:0016020">
    <property type="term" value="C:membrane"/>
    <property type="evidence" value="ECO:0007669"/>
    <property type="project" value="UniProtKB-SubCell"/>
</dbReference>
<feature type="compositionally biased region" description="Polar residues" evidence="8">
    <location>
        <begin position="1"/>
        <end position="20"/>
    </location>
</feature>
<dbReference type="InParanoid" id="A0A5J5FAM8"/>
<keyword evidence="3" id="KW-0479">Metal-binding</keyword>
<keyword evidence="4" id="KW-0863">Zinc-finger</keyword>
<dbReference type="AlphaFoldDB" id="A0A5J5FAM8"/>
<evidence type="ECO:0000256" key="1">
    <source>
        <dbReference type="ARBA" id="ARBA00004141"/>
    </source>
</evidence>
<evidence type="ECO:0000313" key="12">
    <source>
        <dbReference type="Proteomes" id="UP000326924"/>
    </source>
</evidence>
<comment type="caution">
    <text evidence="11">The sequence shown here is derived from an EMBL/GenBank/DDBJ whole genome shotgun (WGS) entry which is preliminary data.</text>
</comment>
<reference evidence="11 12" key="1">
    <citation type="submission" date="2019-09" db="EMBL/GenBank/DDBJ databases">
        <title>Draft genome of the ectomycorrhizal ascomycete Sphaerosporella brunnea.</title>
        <authorList>
            <consortium name="DOE Joint Genome Institute"/>
            <person name="Benucci G.M."/>
            <person name="Marozzi G."/>
            <person name="Antonielli L."/>
            <person name="Sanchez S."/>
            <person name="Marco P."/>
            <person name="Wang X."/>
            <person name="Falini L.B."/>
            <person name="Barry K."/>
            <person name="Haridas S."/>
            <person name="Lipzen A."/>
            <person name="Labutti K."/>
            <person name="Grigoriev I.V."/>
            <person name="Murat C."/>
            <person name="Martin F."/>
            <person name="Albertini E."/>
            <person name="Donnini D."/>
            <person name="Bonito G."/>
        </authorList>
    </citation>
    <scope>NUCLEOTIDE SEQUENCE [LARGE SCALE GENOMIC DNA]</scope>
    <source>
        <strain evidence="11 12">Sb_GMNB300</strain>
    </source>
</reference>
<feature type="compositionally biased region" description="Low complexity" evidence="8">
    <location>
        <begin position="440"/>
        <end position="453"/>
    </location>
</feature>
<dbReference type="InterPro" id="IPR011016">
    <property type="entry name" value="Znf_RING-CH"/>
</dbReference>
<dbReference type="Gene3D" id="3.30.40.10">
    <property type="entry name" value="Zinc/RING finger domain, C3HC4 (zinc finger)"/>
    <property type="match status" value="1"/>
</dbReference>
<accession>A0A5J5FAM8</accession>
<evidence type="ECO:0000256" key="7">
    <source>
        <dbReference type="ARBA" id="ARBA00023136"/>
    </source>
</evidence>
<dbReference type="EMBL" id="VXIS01000007">
    <property type="protein sequence ID" value="KAA8914293.1"/>
    <property type="molecule type" value="Genomic_DNA"/>
</dbReference>
<evidence type="ECO:0000313" key="11">
    <source>
        <dbReference type="EMBL" id="KAA8914293.1"/>
    </source>
</evidence>
<feature type="region of interest" description="Disordered" evidence="8">
    <location>
        <begin position="290"/>
        <end position="320"/>
    </location>
</feature>
<dbReference type="InterPro" id="IPR013083">
    <property type="entry name" value="Znf_RING/FYVE/PHD"/>
</dbReference>
<keyword evidence="12" id="KW-1185">Reference proteome</keyword>
<gene>
    <name evidence="11" type="ORF">FN846DRAFT_675690</name>
</gene>
<dbReference type="PANTHER" id="PTHR46283">
    <property type="entry name" value="E3 UBIQUITIN-PROTEIN LIGASE MARCH5"/>
    <property type="match status" value="1"/>
</dbReference>
<dbReference type="OrthoDB" id="5817083at2759"/>
<dbReference type="SMART" id="SM00744">
    <property type="entry name" value="RINGv"/>
    <property type="match status" value="1"/>
</dbReference>
<feature type="domain" description="RING-CH-type" evidence="10">
    <location>
        <begin position="60"/>
        <end position="133"/>
    </location>
</feature>
<organism evidence="11 12">
    <name type="scientific">Sphaerosporella brunnea</name>
    <dbReference type="NCBI Taxonomy" id="1250544"/>
    <lineage>
        <taxon>Eukaryota</taxon>
        <taxon>Fungi</taxon>
        <taxon>Dikarya</taxon>
        <taxon>Ascomycota</taxon>
        <taxon>Pezizomycotina</taxon>
        <taxon>Pezizomycetes</taxon>
        <taxon>Pezizales</taxon>
        <taxon>Pyronemataceae</taxon>
        <taxon>Sphaerosporella</taxon>
    </lineage>
</organism>
<keyword evidence="5" id="KW-0862">Zinc</keyword>
<keyword evidence="7 9" id="KW-0472">Membrane</keyword>
<proteinExistence type="predicted"/>
<evidence type="ECO:0000256" key="2">
    <source>
        <dbReference type="ARBA" id="ARBA00022692"/>
    </source>
</evidence>
<protein>
    <recommendedName>
        <fullName evidence="10">RING-CH-type domain-containing protein</fullName>
    </recommendedName>
</protein>
<feature type="compositionally biased region" description="Low complexity" evidence="8">
    <location>
        <begin position="23"/>
        <end position="41"/>
    </location>
</feature>
<keyword evidence="2 9" id="KW-0812">Transmembrane</keyword>
<dbReference type="GO" id="GO:0008270">
    <property type="term" value="F:zinc ion binding"/>
    <property type="evidence" value="ECO:0007669"/>
    <property type="project" value="UniProtKB-KW"/>
</dbReference>
<sequence>MSSNTQSSASTARQLQNARPTSDDALLASSSSEGAFAADSDSTLINLTPRIPQSRASPAPVEEEEIRCWICFDSEGEEKESMRGEWRAPCKCTLVAHEACLLDWIADMQKTGMENGSNQKPACPQCKTPIGLKEEQSLVLDVVDSVGRMAGKFGAFVAFGGVGSVLFVGCTVYGVNTIYTICGPEYANEILLGRNSEFQWTWRLGVGLPLIPFVLIASRTRVFDSVLPVLPVIFFCHTDPLYFTLPPSPQITLAILPYIRSLYNALWQRYIAAHEARWIKETTPKFALENAEAQERQRQQREQRQQQQRRRGGRRAQEAPQVVEADIEVQQEWDGEVRLENHNIILQGSNVTSMVLGALLWPSVAKLIGQSLGRLPASWGGDKIRKWLPSALARNVAGGLMVVVLKDFISLYCKYKRAQKFRSRSVMNYSEVQQQRKKSSTASTATTGGAYRR</sequence>
<comment type="subcellular location">
    <subcellularLocation>
        <location evidence="1">Membrane</location>
        <topology evidence="1">Multi-pass membrane protein</topology>
    </subcellularLocation>
</comment>
<evidence type="ECO:0000259" key="10">
    <source>
        <dbReference type="PROSITE" id="PS51292"/>
    </source>
</evidence>
<evidence type="ECO:0000256" key="6">
    <source>
        <dbReference type="ARBA" id="ARBA00022989"/>
    </source>
</evidence>